<protein>
    <recommendedName>
        <fullName evidence="4">DRBM domain-containing protein</fullName>
    </recommendedName>
</protein>
<dbReference type="InterPro" id="IPR014720">
    <property type="entry name" value="dsRBD_dom"/>
</dbReference>
<proteinExistence type="predicted"/>
<evidence type="ECO:0000259" key="4">
    <source>
        <dbReference type="PROSITE" id="PS50137"/>
    </source>
</evidence>
<dbReference type="AlphaFoldDB" id="A0AA88ULE7"/>
<organism evidence="5 6">
    <name type="scientific">Escallonia rubra</name>
    <dbReference type="NCBI Taxonomy" id="112253"/>
    <lineage>
        <taxon>Eukaryota</taxon>
        <taxon>Viridiplantae</taxon>
        <taxon>Streptophyta</taxon>
        <taxon>Embryophyta</taxon>
        <taxon>Tracheophyta</taxon>
        <taxon>Spermatophyta</taxon>
        <taxon>Magnoliopsida</taxon>
        <taxon>eudicotyledons</taxon>
        <taxon>Gunneridae</taxon>
        <taxon>Pentapetalae</taxon>
        <taxon>asterids</taxon>
        <taxon>campanulids</taxon>
        <taxon>Escalloniales</taxon>
        <taxon>Escalloniaceae</taxon>
        <taxon>Escallonia</taxon>
    </lineage>
</organism>
<evidence type="ECO:0000256" key="1">
    <source>
        <dbReference type="ARBA" id="ARBA00022737"/>
    </source>
</evidence>
<comment type="caution">
    <text evidence="5">The sequence shown here is derived from an EMBL/GenBank/DDBJ whole genome shotgun (WGS) entry which is preliminary data.</text>
</comment>
<dbReference type="SMART" id="SM00358">
    <property type="entry name" value="DSRM"/>
    <property type="match status" value="1"/>
</dbReference>
<keyword evidence="6" id="KW-1185">Reference proteome</keyword>
<reference evidence="5" key="1">
    <citation type="submission" date="2022-12" db="EMBL/GenBank/DDBJ databases">
        <title>Draft genome assemblies for two species of Escallonia (Escalloniales).</title>
        <authorList>
            <person name="Chanderbali A."/>
            <person name="Dervinis C."/>
            <person name="Anghel I."/>
            <person name="Soltis D."/>
            <person name="Soltis P."/>
            <person name="Zapata F."/>
        </authorList>
    </citation>
    <scope>NUCLEOTIDE SEQUENCE</scope>
    <source>
        <strain evidence="5">UCBG92.1500</strain>
        <tissue evidence="5">Leaf</tissue>
    </source>
</reference>
<evidence type="ECO:0000256" key="3">
    <source>
        <dbReference type="PROSITE-ProRule" id="PRU00266"/>
    </source>
</evidence>
<evidence type="ECO:0000313" key="5">
    <source>
        <dbReference type="EMBL" id="KAK2989535.1"/>
    </source>
</evidence>
<feature type="domain" description="DRBM" evidence="4">
    <location>
        <begin position="1"/>
        <end position="64"/>
    </location>
</feature>
<dbReference type="Gene3D" id="3.30.160.20">
    <property type="match status" value="1"/>
</dbReference>
<accession>A0AA88ULE7</accession>
<dbReference type="GO" id="GO:0003723">
    <property type="term" value="F:RNA binding"/>
    <property type="evidence" value="ECO:0007669"/>
    <property type="project" value="UniProtKB-UniRule"/>
</dbReference>
<dbReference type="Pfam" id="PF00035">
    <property type="entry name" value="dsrm"/>
    <property type="match status" value="1"/>
</dbReference>
<gene>
    <name evidence="5" type="ORF">RJ640_016659</name>
</gene>
<keyword evidence="2 3" id="KW-0694">RNA-binding</keyword>
<keyword evidence="1" id="KW-0677">Repeat</keyword>
<dbReference type="Proteomes" id="UP001187471">
    <property type="component" value="Unassembled WGS sequence"/>
</dbReference>
<dbReference type="PROSITE" id="PS50137">
    <property type="entry name" value="DS_RBD"/>
    <property type="match status" value="1"/>
</dbReference>
<sequence length="104" mass="11498">MYKAKLQELCQKKRWGLPKYTSIRDGPDHNPRFRASVVVNGVTFDTPFASTSSKDAHNEAAKIASLHFTCASSGFQKSLKEAELADALAPFMSLSPDTFQQANF</sequence>
<dbReference type="EMBL" id="JAVXUO010000733">
    <property type="protein sequence ID" value="KAK2989535.1"/>
    <property type="molecule type" value="Genomic_DNA"/>
</dbReference>
<dbReference type="SUPFAM" id="SSF54768">
    <property type="entry name" value="dsRNA-binding domain-like"/>
    <property type="match status" value="1"/>
</dbReference>
<dbReference type="PANTHER" id="PTHR46031:SF31">
    <property type="entry name" value="DOUBLE-STRANDED RNA-BINDING PROTEIN 1-LIKE"/>
    <property type="match status" value="1"/>
</dbReference>
<evidence type="ECO:0000313" key="6">
    <source>
        <dbReference type="Proteomes" id="UP001187471"/>
    </source>
</evidence>
<name>A0AA88ULE7_9ASTE</name>
<dbReference type="PANTHER" id="PTHR46031">
    <property type="match status" value="1"/>
</dbReference>
<evidence type="ECO:0000256" key="2">
    <source>
        <dbReference type="ARBA" id="ARBA00022884"/>
    </source>
</evidence>